<dbReference type="Pfam" id="PF18942">
    <property type="entry name" value="DUF5689"/>
    <property type="match status" value="1"/>
</dbReference>
<organism evidence="2 3">
    <name type="scientific">Chitinophaga silvisoli</name>
    <dbReference type="NCBI Taxonomy" id="2291814"/>
    <lineage>
        <taxon>Bacteria</taxon>
        <taxon>Pseudomonadati</taxon>
        <taxon>Bacteroidota</taxon>
        <taxon>Chitinophagia</taxon>
        <taxon>Chitinophagales</taxon>
        <taxon>Chitinophagaceae</taxon>
        <taxon>Chitinophaga</taxon>
    </lineage>
</organism>
<evidence type="ECO:0000313" key="3">
    <source>
        <dbReference type="Proteomes" id="UP000261174"/>
    </source>
</evidence>
<name>A0A3E1NZ01_9BACT</name>
<dbReference type="EMBL" id="QTJV01000008">
    <property type="protein sequence ID" value="RFM32978.1"/>
    <property type="molecule type" value="Genomic_DNA"/>
</dbReference>
<gene>
    <name evidence="2" type="ORF">DXN04_21325</name>
</gene>
<dbReference type="OrthoDB" id="1111074at2"/>
<reference evidence="2 3" key="1">
    <citation type="submission" date="2018-08" db="EMBL/GenBank/DDBJ databases">
        <title>Chitinophaga sp. K20C18050901, a novel bacterium isolated from forest soil.</title>
        <authorList>
            <person name="Wang C."/>
        </authorList>
    </citation>
    <scope>NUCLEOTIDE SEQUENCE [LARGE SCALE GENOMIC DNA]</scope>
    <source>
        <strain evidence="2 3">K20C18050901</strain>
    </source>
</reference>
<sequence length="501" mass="53228">MKKFLVYLPLILCAWACQKSETYPGGRISPYISIYDIRNLYKSKPVKLTQDNMLGSTSIAAMVVSDHSGGNLPVGLLIVQDARRLSKLRGIAIPVGDVANSYVPGDSVIIDVQGAVLEKVDGMLELKDVSLTGIRKISSGNAIPVNRVTTAAILANPGDYESTLAIVVKAGFDPLPAKGDVLAGDKVLNDGFGNLHLRTEDTSAIAEVGAPVSANFYGIVFVDKDNAPVFRMRKAADVTVLSSEITIAPVIITGFMSDASGADGNYEYVQMMATRDIDFAATPFSLIVTNNANASTPTGYPSKGWATGDKRSFKFNLYTGKATKGSFFYVGGIGKKINGSKSTDISSANWVRTFDYTTIGGDGFGAATTGLMANSGNAFGMAVFQDTVVTADTKPVDVIWVSTGGSLFTAGPPAKGYRIANTDFYDIINPITLEEQPYYRQGSNTLALSYNTADLGIFNMLGGVYNVSLGKWVQARAQNNKQLTTTSAITDIEGEGATTIK</sequence>
<feature type="domain" description="DUF5689" evidence="1">
    <location>
        <begin position="31"/>
        <end position="238"/>
    </location>
</feature>
<dbReference type="AlphaFoldDB" id="A0A3E1NZ01"/>
<comment type="caution">
    <text evidence="2">The sequence shown here is derived from an EMBL/GenBank/DDBJ whole genome shotgun (WGS) entry which is preliminary data.</text>
</comment>
<evidence type="ECO:0000259" key="1">
    <source>
        <dbReference type="Pfam" id="PF18942"/>
    </source>
</evidence>
<accession>A0A3E1NZ01</accession>
<keyword evidence="3" id="KW-1185">Reference proteome</keyword>
<dbReference type="RefSeq" id="WP_116855414.1">
    <property type="nucleotide sequence ID" value="NZ_QTJV01000008.1"/>
</dbReference>
<dbReference type="InterPro" id="IPR043744">
    <property type="entry name" value="DUF5689"/>
</dbReference>
<protein>
    <recommendedName>
        <fullName evidence="1">DUF5689 domain-containing protein</fullName>
    </recommendedName>
</protein>
<evidence type="ECO:0000313" key="2">
    <source>
        <dbReference type="EMBL" id="RFM32978.1"/>
    </source>
</evidence>
<proteinExistence type="predicted"/>
<dbReference type="Proteomes" id="UP000261174">
    <property type="component" value="Unassembled WGS sequence"/>
</dbReference>